<gene>
    <name evidence="2" type="ORF">EW026_g4183</name>
</gene>
<comment type="caution">
    <text evidence="2">The sequence shown here is derived from an EMBL/GenBank/DDBJ whole genome shotgun (WGS) entry which is preliminary data.</text>
</comment>
<evidence type="ECO:0000313" key="3">
    <source>
        <dbReference type="Proteomes" id="UP000309038"/>
    </source>
</evidence>
<keyword evidence="3" id="KW-1185">Reference proteome</keyword>
<dbReference type="Gene3D" id="2.60.120.1620">
    <property type="match status" value="1"/>
</dbReference>
<dbReference type="AlphaFoldDB" id="A0A4V3XAF7"/>
<dbReference type="Gene3D" id="3.20.20.520">
    <property type="entry name" value="Glycosyl hydrolase family 115"/>
    <property type="match status" value="1"/>
</dbReference>
<name>A0A4V3XAF7_9APHY</name>
<dbReference type="InterPro" id="IPR031924">
    <property type="entry name" value="GH115"/>
</dbReference>
<sequence length="782" mass="86874">MEKFTNGTGAPLTGSPFNHFFYTKLFELLLRMKANYLWPAIWSSAFDIDDPENQPLGDWWGIVMGTSHQEPMMRGTPIEWDLFGSGPWDYGVNAQNIYNYWVYGAERAKPYESIFTMGMRGAGDLPLAEGQDITLLEQVVSDQRQILTNVFNGTNLTDIPQMWCLYKEVEGYYDDGMRVPDDITLLWTDDNFGNIRRFPVISERNRTGGAGVYYHVGDPRDFKWITSTQITKTFEQMSLAIDRNADRIWIVNVGDLKPYEMDTEFFIAYGWDASIWTPENLNSFVTSWAQREFDLPSQQSLQVSNIIAGLTRFNARRKPELLNSTTYSLTNYREADTMLSDWKNLSDLSTTIYNSLSSDKQAAYFQMVHHPVQASYTLTNMWISAGINNMRASQARLSTNDYADQVETLFEQDYDLEQQYHQLLDGKWDHMMDQTHVMYYYWQQPQANTMPPVSRVQPKKQALAGVMRITPEGTLGTWPGDNPNQCAQGYSCPPPTMSLDSFVTFGNRYIDVSAGGPAPFTFTVTSNVSWLQLSQTKGSISPSSSEQRIFVSADWSQITGAEIATITFTATAANQPPLVQTVGFTANHTTIPSGFTGFVEGDGGVSIEAIHAARNTSVGGISWIELPGYGRTLSALTPWPRGGGETNFTAGTGPSLEYDFFTFNTIQGDGNISVTTFVAPTLNANGDDRPVALAVQVDSLAPQTTYFIPPAVPGSLPDAWDGLDGFAANNIVSIPNNFPAAPGAHTLKIWMIEPSVIVEKIVIDTGGVAPSYLGPPESIKIT</sequence>
<evidence type="ECO:0000259" key="1">
    <source>
        <dbReference type="Pfam" id="PF17829"/>
    </source>
</evidence>
<protein>
    <recommendedName>
        <fullName evidence="1">Gylcosyl hydrolase 115 C-terminal domain-containing protein</fullName>
    </recommendedName>
</protein>
<dbReference type="InterPro" id="IPR041437">
    <property type="entry name" value="GH115_C"/>
</dbReference>
<dbReference type="PANTHER" id="PTHR37842">
    <property type="match status" value="1"/>
</dbReference>
<dbReference type="InterPro" id="IPR042301">
    <property type="entry name" value="GH115_sf"/>
</dbReference>
<evidence type="ECO:0000313" key="2">
    <source>
        <dbReference type="EMBL" id="THG97912.1"/>
    </source>
</evidence>
<dbReference type="Pfam" id="PF17829">
    <property type="entry name" value="GH115_C"/>
    <property type="match status" value="1"/>
</dbReference>
<dbReference type="Proteomes" id="UP000309038">
    <property type="component" value="Unassembled WGS sequence"/>
</dbReference>
<organism evidence="2 3">
    <name type="scientific">Hermanssonia centrifuga</name>
    <dbReference type="NCBI Taxonomy" id="98765"/>
    <lineage>
        <taxon>Eukaryota</taxon>
        <taxon>Fungi</taxon>
        <taxon>Dikarya</taxon>
        <taxon>Basidiomycota</taxon>
        <taxon>Agaricomycotina</taxon>
        <taxon>Agaricomycetes</taxon>
        <taxon>Polyporales</taxon>
        <taxon>Meruliaceae</taxon>
        <taxon>Hermanssonia</taxon>
    </lineage>
</organism>
<accession>A0A4V3XAF7</accession>
<dbReference type="PANTHER" id="PTHR37842:SF2">
    <property type="entry name" value="GYLCOSYL HYDROLASE 115 C-TERMINAL DOMAIN-CONTAINING PROTEIN"/>
    <property type="match status" value="1"/>
</dbReference>
<feature type="domain" description="Gylcosyl hydrolase 115 C-terminal" evidence="1">
    <location>
        <begin position="597"/>
        <end position="777"/>
    </location>
</feature>
<dbReference type="Gene3D" id="1.20.58.2150">
    <property type="match status" value="1"/>
</dbReference>
<dbReference type="EMBL" id="SGPJ01000143">
    <property type="protein sequence ID" value="THG97912.1"/>
    <property type="molecule type" value="Genomic_DNA"/>
</dbReference>
<proteinExistence type="predicted"/>
<reference evidence="2 3" key="1">
    <citation type="submission" date="2019-02" db="EMBL/GenBank/DDBJ databases">
        <title>Genome sequencing of the rare red list fungi Phlebia centrifuga.</title>
        <authorList>
            <person name="Buettner E."/>
            <person name="Kellner H."/>
        </authorList>
    </citation>
    <scope>NUCLEOTIDE SEQUENCE [LARGE SCALE GENOMIC DNA]</scope>
    <source>
        <strain evidence="2 3">DSM 108282</strain>
    </source>
</reference>
<dbReference type="Pfam" id="PF15979">
    <property type="entry name" value="Glyco_hydro_115"/>
    <property type="match status" value="1"/>
</dbReference>